<keyword evidence="3" id="KW-1185">Reference proteome</keyword>
<dbReference type="PROSITE" id="PS50937">
    <property type="entry name" value="HTH_MERR_2"/>
    <property type="match status" value="1"/>
</dbReference>
<keyword evidence="1" id="KW-0238">DNA-binding</keyword>
<accession>A0A7I7R3L1</accession>
<reference evidence="2 3" key="1">
    <citation type="submission" date="2017-02" db="EMBL/GenBank/DDBJ databases">
        <title>The new phylogeny of genus Mycobacterium.</title>
        <authorList>
            <person name="Tortoli E."/>
            <person name="Trovato A."/>
            <person name="Cirillo D.M."/>
        </authorList>
    </citation>
    <scope>NUCLEOTIDE SEQUENCE [LARGE SCALE GENOMIC DNA]</scope>
    <source>
        <strain evidence="2 3">DSM 45633</strain>
    </source>
</reference>
<dbReference type="InterPro" id="IPR009061">
    <property type="entry name" value="DNA-bd_dom_put_sf"/>
</dbReference>
<evidence type="ECO:0000313" key="3">
    <source>
        <dbReference type="Proteomes" id="UP000192320"/>
    </source>
</evidence>
<dbReference type="InterPro" id="IPR047057">
    <property type="entry name" value="MerR_fam"/>
</dbReference>
<dbReference type="Proteomes" id="UP000192320">
    <property type="component" value="Unassembled WGS sequence"/>
</dbReference>
<dbReference type="RefSeq" id="WP_083023738.1">
    <property type="nucleotide sequence ID" value="NZ_AP022589.1"/>
</dbReference>
<sequence length="123" mass="13095">MTPDSNARSGLGVYGISVAAELSGLGQQTLRLYESRGLLTPARTPGGTRRYSDDDIARLRRITELVGIGINVAGIGQILGLEADNARLVSDNTRLRSDNSQLKTDYALLAGTRSSAHQPLSRG</sequence>
<dbReference type="GO" id="GO:0003700">
    <property type="term" value="F:DNA-binding transcription factor activity"/>
    <property type="evidence" value="ECO:0007669"/>
    <property type="project" value="InterPro"/>
</dbReference>
<dbReference type="PANTHER" id="PTHR30204">
    <property type="entry name" value="REDOX-CYCLING DRUG-SENSING TRANSCRIPTIONAL ACTIVATOR SOXR"/>
    <property type="match status" value="1"/>
</dbReference>
<dbReference type="SUPFAM" id="SSF46955">
    <property type="entry name" value="Putative DNA-binding domain"/>
    <property type="match status" value="1"/>
</dbReference>
<proteinExistence type="predicted"/>
<gene>
    <name evidence="2" type="ORF">BST33_05825</name>
</gene>
<protein>
    <submittedName>
        <fullName evidence="2">MerR family transcriptional regulator</fullName>
    </submittedName>
</protein>
<dbReference type="EMBL" id="MVHZ01000004">
    <property type="protein sequence ID" value="ORB02611.1"/>
    <property type="molecule type" value="Genomic_DNA"/>
</dbReference>
<comment type="caution">
    <text evidence="2">The sequence shown here is derived from an EMBL/GenBank/DDBJ whole genome shotgun (WGS) entry which is preliminary data.</text>
</comment>
<dbReference type="InterPro" id="IPR000551">
    <property type="entry name" value="MerR-type_HTH_dom"/>
</dbReference>
<evidence type="ECO:0000256" key="1">
    <source>
        <dbReference type="ARBA" id="ARBA00023125"/>
    </source>
</evidence>
<dbReference type="OrthoDB" id="5345718at2"/>
<dbReference type="AlphaFoldDB" id="A0A7I7R3L1"/>
<dbReference type="GO" id="GO:0003677">
    <property type="term" value="F:DNA binding"/>
    <property type="evidence" value="ECO:0007669"/>
    <property type="project" value="UniProtKB-KW"/>
</dbReference>
<name>A0A7I7R3L1_9MYCO</name>
<dbReference type="Gene3D" id="1.20.5.170">
    <property type="match status" value="1"/>
</dbReference>
<dbReference type="SMART" id="SM00422">
    <property type="entry name" value="HTH_MERR"/>
    <property type="match status" value="1"/>
</dbReference>
<dbReference type="PANTHER" id="PTHR30204:SF58">
    <property type="entry name" value="HTH-TYPE TRANSCRIPTIONAL REGULATOR YFMP"/>
    <property type="match status" value="1"/>
</dbReference>
<evidence type="ECO:0000313" key="2">
    <source>
        <dbReference type="EMBL" id="ORB02611.1"/>
    </source>
</evidence>
<organism evidence="2 3">
    <name type="scientific">Mycolicibacter minnesotensis</name>
    <dbReference type="NCBI Taxonomy" id="1118379"/>
    <lineage>
        <taxon>Bacteria</taxon>
        <taxon>Bacillati</taxon>
        <taxon>Actinomycetota</taxon>
        <taxon>Actinomycetes</taxon>
        <taxon>Mycobacteriales</taxon>
        <taxon>Mycobacteriaceae</taxon>
        <taxon>Mycolicibacter</taxon>
    </lineage>
</organism>
<dbReference type="Pfam" id="PF13411">
    <property type="entry name" value="MerR_1"/>
    <property type="match status" value="1"/>
</dbReference>
<dbReference type="Gene3D" id="1.10.1660.10">
    <property type="match status" value="1"/>
</dbReference>
<dbReference type="PRINTS" id="PR00040">
    <property type="entry name" value="HTHMERR"/>
</dbReference>